<comment type="caution">
    <text evidence="2">The sequence shown here is derived from an EMBL/GenBank/DDBJ whole genome shotgun (WGS) entry which is preliminary data.</text>
</comment>
<sequence>DMRRAGAARLTTYGRSDWAPPSLAAGSVAAPGAAADDQGTDAGRAGSPAAHGAE</sequence>
<evidence type="ECO:0000313" key="2">
    <source>
        <dbReference type="EMBL" id="CAK0883139.1"/>
    </source>
</evidence>
<feature type="non-terminal residue" evidence="2">
    <location>
        <position position="54"/>
    </location>
</feature>
<evidence type="ECO:0000313" key="3">
    <source>
        <dbReference type="Proteomes" id="UP001189429"/>
    </source>
</evidence>
<feature type="non-terminal residue" evidence="2">
    <location>
        <position position="1"/>
    </location>
</feature>
<reference evidence="2" key="1">
    <citation type="submission" date="2023-10" db="EMBL/GenBank/DDBJ databases">
        <authorList>
            <person name="Chen Y."/>
            <person name="Shah S."/>
            <person name="Dougan E. K."/>
            <person name="Thang M."/>
            <person name="Chan C."/>
        </authorList>
    </citation>
    <scope>NUCLEOTIDE SEQUENCE [LARGE SCALE GENOMIC DNA]</scope>
</reference>
<feature type="compositionally biased region" description="Low complexity" evidence="1">
    <location>
        <begin position="24"/>
        <end position="46"/>
    </location>
</feature>
<gene>
    <name evidence="2" type="ORF">PCOR1329_LOCUS65416</name>
</gene>
<accession>A0ABN9WA89</accession>
<proteinExistence type="predicted"/>
<dbReference type="EMBL" id="CAUYUJ010018381">
    <property type="protein sequence ID" value="CAK0883139.1"/>
    <property type="molecule type" value="Genomic_DNA"/>
</dbReference>
<name>A0ABN9WA89_9DINO</name>
<keyword evidence="3" id="KW-1185">Reference proteome</keyword>
<evidence type="ECO:0000256" key="1">
    <source>
        <dbReference type="SAM" id="MobiDB-lite"/>
    </source>
</evidence>
<organism evidence="2 3">
    <name type="scientific">Prorocentrum cordatum</name>
    <dbReference type="NCBI Taxonomy" id="2364126"/>
    <lineage>
        <taxon>Eukaryota</taxon>
        <taxon>Sar</taxon>
        <taxon>Alveolata</taxon>
        <taxon>Dinophyceae</taxon>
        <taxon>Prorocentrales</taxon>
        <taxon>Prorocentraceae</taxon>
        <taxon>Prorocentrum</taxon>
    </lineage>
</organism>
<feature type="region of interest" description="Disordered" evidence="1">
    <location>
        <begin position="1"/>
        <end position="54"/>
    </location>
</feature>
<protein>
    <submittedName>
        <fullName evidence="2">Uncharacterized protein</fullName>
    </submittedName>
</protein>
<dbReference type="Proteomes" id="UP001189429">
    <property type="component" value="Unassembled WGS sequence"/>
</dbReference>